<dbReference type="PROSITE" id="PS00518">
    <property type="entry name" value="ZF_RING_1"/>
    <property type="match status" value="1"/>
</dbReference>
<organism evidence="9 10">
    <name type="scientific">Ridgeia piscesae</name>
    <name type="common">Tubeworm</name>
    <dbReference type="NCBI Taxonomy" id="27915"/>
    <lineage>
        <taxon>Eukaryota</taxon>
        <taxon>Metazoa</taxon>
        <taxon>Spiralia</taxon>
        <taxon>Lophotrochozoa</taxon>
        <taxon>Annelida</taxon>
        <taxon>Polychaeta</taxon>
        <taxon>Sedentaria</taxon>
        <taxon>Canalipalpata</taxon>
        <taxon>Sabellida</taxon>
        <taxon>Siboglinidae</taxon>
        <taxon>Ridgeia</taxon>
    </lineage>
</organism>
<dbReference type="InterPro" id="IPR017907">
    <property type="entry name" value="Znf_RING_CS"/>
</dbReference>
<evidence type="ECO:0000259" key="7">
    <source>
        <dbReference type="PROSITE" id="PS50089"/>
    </source>
</evidence>
<dbReference type="SUPFAM" id="SSF101898">
    <property type="entry name" value="NHL repeat"/>
    <property type="match status" value="1"/>
</dbReference>
<keyword evidence="10" id="KW-1185">Reference proteome</keyword>
<dbReference type="Pfam" id="PF00097">
    <property type="entry name" value="zf-C3HC4"/>
    <property type="match status" value="1"/>
</dbReference>
<reference evidence="9" key="1">
    <citation type="journal article" date="2023" name="Mol. Biol. Evol.">
        <title>Third-Generation Sequencing Reveals the Adaptive Role of the Epigenome in Three Deep-Sea Polychaetes.</title>
        <authorList>
            <person name="Perez M."/>
            <person name="Aroh O."/>
            <person name="Sun Y."/>
            <person name="Lan Y."/>
            <person name="Juniper S.K."/>
            <person name="Young C.R."/>
            <person name="Angers B."/>
            <person name="Qian P.Y."/>
        </authorList>
    </citation>
    <scope>NUCLEOTIDE SEQUENCE</scope>
    <source>
        <strain evidence="9">R07B-5</strain>
    </source>
</reference>
<evidence type="ECO:0008006" key="11">
    <source>
        <dbReference type="Google" id="ProtNLM"/>
    </source>
</evidence>
<dbReference type="GO" id="GO:0043161">
    <property type="term" value="P:proteasome-mediated ubiquitin-dependent protein catabolic process"/>
    <property type="evidence" value="ECO:0007669"/>
    <property type="project" value="TreeGrafter"/>
</dbReference>
<evidence type="ECO:0000256" key="2">
    <source>
        <dbReference type="ARBA" id="ARBA00022737"/>
    </source>
</evidence>
<feature type="domain" description="RING-type" evidence="7">
    <location>
        <begin position="26"/>
        <end position="69"/>
    </location>
</feature>
<dbReference type="InterPro" id="IPR013083">
    <property type="entry name" value="Znf_RING/FYVE/PHD"/>
</dbReference>
<keyword evidence="1" id="KW-0479">Metal-binding</keyword>
<dbReference type="InterPro" id="IPR001258">
    <property type="entry name" value="NHL_repeat"/>
</dbReference>
<gene>
    <name evidence="9" type="ORF">NP493_1026g00023</name>
</gene>
<dbReference type="InterPro" id="IPR050952">
    <property type="entry name" value="TRIM-NHL_E3_ligases"/>
</dbReference>
<keyword evidence="3 5" id="KW-0863">Zinc-finger</keyword>
<evidence type="ECO:0000256" key="5">
    <source>
        <dbReference type="PROSITE-ProRule" id="PRU00024"/>
    </source>
</evidence>
<dbReference type="Pfam" id="PF01436">
    <property type="entry name" value="NHL"/>
    <property type="match status" value="1"/>
</dbReference>
<evidence type="ECO:0000313" key="10">
    <source>
        <dbReference type="Proteomes" id="UP001209878"/>
    </source>
</evidence>
<feature type="repeat" description="NHL" evidence="6">
    <location>
        <begin position="507"/>
        <end position="542"/>
    </location>
</feature>
<feature type="domain" description="B box-type" evidence="8">
    <location>
        <begin position="111"/>
        <end position="146"/>
    </location>
</feature>
<comment type="caution">
    <text evidence="9">The sequence shown here is derived from an EMBL/GenBank/DDBJ whole genome shotgun (WGS) entry which is preliminary data.</text>
</comment>
<dbReference type="Gene3D" id="3.30.40.10">
    <property type="entry name" value="Zinc/RING finger domain, C3HC4 (zinc finger)"/>
    <property type="match status" value="1"/>
</dbReference>
<dbReference type="PROSITE" id="PS50089">
    <property type="entry name" value="ZF_RING_2"/>
    <property type="match status" value="1"/>
</dbReference>
<protein>
    <recommendedName>
        <fullName evidence="11">RING-type domain-containing protein</fullName>
    </recommendedName>
</protein>
<dbReference type="CDD" id="cd05819">
    <property type="entry name" value="NHL"/>
    <property type="match status" value="1"/>
</dbReference>
<dbReference type="InterPro" id="IPR001841">
    <property type="entry name" value="Znf_RING"/>
</dbReference>
<keyword evidence="2" id="KW-0677">Repeat</keyword>
<dbReference type="PROSITE" id="PS50119">
    <property type="entry name" value="ZF_BBOX"/>
    <property type="match status" value="1"/>
</dbReference>
<dbReference type="Proteomes" id="UP001209878">
    <property type="component" value="Unassembled WGS sequence"/>
</dbReference>
<dbReference type="AlphaFoldDB" id="A0AAD9KI48"/>
<dbReference type="InterPro" id="IPR018957">
    <property type="entry name" value="Znf_C3HC4_RING-type"/>
</dbReference>
<dbReference type="SUPFAM" id="SSF57850">
    <property type="entry name" value="RING/U-box"/>
    <property type="match status" value="1"/>
</dbReference>
<dbReference type="PANTHER" id="PTHR24104">
    <property type="entry name" value="E3 UBIQUITIN-PROTEIN LIGASE NHLRC1-RELATED"/>
    <property type="match status" value="1"/>
</dbReference>
<evidence type="ECO:0000256" key="3">
    <source>
        <dbReference type="ARBA" id="ARBA00022771"/>
    </source>
</evidence>
<dbReference type="InterPro" id="IPR011042">
    <property type="entry name" value="6-blade_b-propeller_TolB-like"/>
</dbReference>
<keyword evidence="4" id="KW-0862">Zinc</keyword>
<dbReference type="SMART" id="SM00184">
    <property type="entry name" value="RING"/>
    <property type="match status" value="1"/>
</dbReference>
<dbReference type="Gene3D" id="2.120.10.30">
    <property type="entry name" value="TolB, C-terminal domain"/>
    <property type="match status" value="1"/>
</dbReference>
<evidence type="ECO:0000256" key="6">
    <source>
        <dbReference type="PROSITE-ProRule" id="PRU00504"/>
    </source>
</evidence>
<dbReference type="PANTHER" id="PTHR24104:SF50">
    <property type="entry name" value="SMP-30_GLUCONOLACTONASE_LRE-LIKE REGION DOMAIN-CONTAINING PROTEIN"/>
    <property type="match status" value="1"/>
</dbReference>
<dbReference type="GO" id="GO:0000209">
    <property type="term" value="P:protein polyubiquitination"/>
    <property type="evidence" value="ECO:0007669"/>
    <property type="project" value="TreeGrafter"/>
</dbReference>
<accession>A0AAD9KI48</accession>
<proteinExistence type="predicted"/>
<dbReference type="InterPro" id="IPR000315">
    <property type="entry name" value="Znf_B-box"/>
</dbReference>
<evidence type="ECO:0000256" key="4">
    <source>
        <dbReference type="ARBA" id="ARBA00022833"/>
    </source>
</evidence>
<evidence type="ECO:0000259" key="8">
    <source>
        <dbReference type="PROSITE" id="PS50119"/>
    </source>
</evidence>
<dbReference type="EMBL" id="JAODUO010001025">
    <property type="protein sequence ID" value="KAK2171796.1"/>
    <property type="molecule type" value="Genomic_DNA"/>
</dbReference>
<name>A0AAD9KI48_RIDPI</name>
<dbReference type="PROSITE" id="PS51125">
    <property type="entry name" value="NHL"/>
    <property type="match status" value="2"/>
</dbReference>
<dbReference type="GO" id="GO:0008270">
    <property type="term" value="F:zinc ion binding"/>
    <property type="evidence" value="ECO:0007669"/>
    <property type="project" value="UniProtKB-KW"/>
</dbReference>
<evidence type="ECO:0000313" key="9">
    <source>
        <dbReference type="EMBL" id="KAK2171796.1"/>
    </source>
</evidence>
<feature type="repeat" description="NHL" evidence="6">
    <location>
        <begin position="558"/>
        <end position="590"/>
    </location>
</feature>
<evidence type="ECO:0000256" key="1">
    <source>
        <dbReference type="ARBA" id="ARBA00022723"/>
    </source>
</evidence>
<sequence>MALMKKLRHCICPTMPAVPITDVIHCMICTGVLTKRKPQVLPCQHGFCTRCLQSTHGYPTTEVTCPTCRRPSPVPARGFPVEFPKDADCVKFLQRVTVKDTYSQDVPGQVCSNLHCRKHNENTVTSVCVTCSVPLCDKCLMEQCHRETCHDDGCNSMRRQLHDNSKSHKIKQLDDLVSEYSERLRQSQEEIERCIVGTKAHLAQMDKLLSIQSQRFEQAKCDLQRHVAQLIEQLKRRERELSNQLQQHHLQAELEHKLARDETVRSLHNLEAMDRFVKYLTACHTCDAHYTLDLLLNHDSVRCRIDRLLSDATDDDDIIDRLRQIHVVNTLDSFDVARLRPDKIPPAVIAPPEIPRVPMMTPPSDVAETSRMRLVDTCQLVTTLRDTNAFPEALTYLPDGHLVVAWQQVNIYNHEGTLAWCHNMKARGVSTTGVGGRIMATDKIGCELIMFCNPTNDRCYDLPFCFKSPGALHALSADQFLLIDILRKSVCKLSLPAQGNAVQIEWCTQGHLTEPCAIAVNQCGDIFVSDTAVNSVKVFDTNGCYLRQFGSDANMPCGQLKQPLGVCIDCYGNVLVADSGNHRVCMFDCDGLYIKDLVDKAGWPNMLALSPHGILAVTDKAQKIVRLFKVYENLNADS</sequence>
<dbReference type="GO" id="GO:0061630">
    <property type="term" value="F:ubiquitin protein ligase activity"/>
    <property type="evidence" value="ECO:0007669"/>
    <property type="project" value="TreeGrafter"/>
</dbReference>